<sequence>MDQQWAFEYHRNTMTIRAELKGLLCSNFDMRTYVPEVSDSFGFWAELEIGEHGKNGADLFQVFICTPKWLEREVHEFGPICEHAKIIVDSYSYGDLESFIRRTISSIEGHDWGAVASKLRLLALWEFDDYA</sequence>
<gene>
    <name evidence="1" type="ORF">WKW80_36950</name>
</gene>
<dbReference type="InterPro" id="IPR028964">
    <property type="entry name" value="Imm8"/>
</dbReference>
<organism evidence="1 2">
    <name type="scientific">Variovorax humicola</name>
    <dbReference type="NCBI Taxonomy" id="1769758"/>
    <lineage>
        <taxon>Bacteria</taxon>
        <taxon>Pseudomonadati</taxon>
        <taxon>Pseudomonadota</taxon>
        <taxon>Betaproteobacteria</taxon>
        <taxon>Burkholderiales</taxon>
        <taxon>Comamonadaceae</taxon>
        <taxon>Variovorax</taxon>
    </lineage>
</organism>
<evidence type="ECO:0000313" key="1">
    <source>
        <dbReference type="EMBL" id="MEJ8827505.1"/>
    </source>
</evidence>
<protein>
    <submittedName>
        <fullName evidence="1">Immunity 8 family protein</fullName>
    </submittedName>
</protein>
<dbReference type="Proteomes" id="UP001363010">
    <property type="component" value="Unassembled WGS sequence"/>
</dbReference>
<accession>A0ABU8WC12</accession>
<reference evidence="1 2" key="1">
    <citation type="submission" date="2024-03" db="EMBL/GenBank/DDBJ databases">
        <title>Novel species of the genus Variovorax.</title>
        <authorList>
            <person name="Liu Q."/>
            <person name="Xin Y.-H."/>
        </authorList>
    </citation>
    <scope>NUCLEOTIDE SEQUENCE [LARGE SCALE GENOMIC DNA]</scope>
    <source>
        <strain evidence="1 2">KACC 18501</strain>
    </source>
</reference>
<dbReference type="EMBL" id="JBBKZV010000081">
    <property type="protein sequence ID" value="MEJ8827505.1"/>
    <property type="molecule type" value="Genomic_DNA"/>
</dbReference>
<keyword evidence="2" id="KW-1185">Reference proteome</keyword>
<proteinExistence type="predicted"/>
<evidence type="ECO:0000313" key="2">
    <source>
        <dbReference type="Proteomes" id="UP001363010"/>
    </source>
</evidence>
<dbReference type="RefSeq" id="WP_340368522.1">
    <property type="nucleotide sequence ID" value="NZ_JBBKZV010000081.1"/>
</dbReference>
<comment type="caution">
    <text evidence="1">The sequence shown here is derived from an EMBL/GenBank/DDBJ whole genome shotgun (WGS) entry which is preliminary data.</text>
</comment>
<dbReference type="Pfam" id="PF15586">
    <property type="entry name" value="Imm8"/>
    <property type="match status" value="1"/>
</dbReference>
<name>A0ABU8WC12_9BURK</name>